<organism evidence="1 2">
    <name type="scientific">Komagataeibacter medellinensis (strain NBRC 3288 / BCRC 11682 / LMG 1693 / Kondo 51)</name>
    <name type="common">Gluconacetobacter medellinensis</name>
    <dbReference type="NCBI Taxonomy" id="634177"/>
    <lineage>
        <taxon>Bacteria</taxon>
        <taxon>Pseudomonadati</taxon>
        <taxon>Pseudomonadota</taxon>
        <taxon>Alphaproteobacteria</taxon>
        <taxon>Acetobacterales</taxon>
        <taxon>Acetobacteraceae</taxon>
        <taxon>Komagataeibacter</taxon>
    </lineage>
</organism>
<evidence type="ECO:0000313" key="1">
    <source>
        <dbReference type="EMBL" id="BAK82421.1"/>
    </source>
</evidence>
<dbReference type="Proteomes" id="UP000009044">
    <property type="component" value="Chromosome"/>
</dbReference>
<dbReference type="InterPro" id="IPR012675">
    <property type="entry name" value="Beta-grasp_dom_sf"/>
</dbReference>
<dbReference type="AlphaFoldDB" id="G2I1J9"/>
<dbReference type="STRING" id="634177.GLX_00090"/>
<dbReference type="SUPFAM" id="SSF54285">
    <property type="entry name" value="MoaD/ThiS"/>
    <property type="match status" value="1"/>
</dbReference>
<name>G2I1J9_KOMMN</name>
<reference evidence="2" key="1">
    <citation type="journal article" date="2011" name="J. Bacteriol.">
        <title>Complete genome sequence of NBRC 3288, a unique cellulose-nonproducing strain of Gluconacetobacter xylinus isolated from vinegar.</title>
        <authorList>
            <person name="Ogino H."/>
            <person name="Azuma Y."/>
            <person name="Hosoyama A."/>
            <person name="Nakazawa H."/>
            <person name="Matsutani M."/>
            <person name="Hasegawa A."/>
            <person name="Otsuyama K."/>
            <person name="Matsushita K."/>
            <person name="Fujita N."/>
            <person name="Shirai M."/>
        </authorList>
    </citation>
    <scope>NUCLEOTIDE SEQUENCE [LARGE SCALE GENOMIC DNA]</scope>
    <source>
        <strain evidence="2">NBRC 3288 / BCRC 11682 / LMG 1693</strain>
    </source>
</reference>
<proteinExistence type="predicted"/>
<dbReference type="EMBL" id="AP012159">
    <property type="protein sequence ID" value="BAK82421.1"/>
    <property type="molecule type" value="Genomic_DNA"/>
</dbReference>
<accession>G2I1J9</accession>
<dbReference type="eggNOG" id="COG2104">
    <property type="taxonomic scope" value="Bacteria"/>
</dbReference>
<protein>
    <submittedName>
        <fullName evidence="1">Thiamine biosynthesis protein</fullName>
    </submittedName>
</protein>
<dbReference type="Gene3D" id="3.10.20.30">
    <property type="match status" value="1"/>
</dbReference>
<dbReference type="InterPro" id="IPR003749">
    <property type="entry name" value="ThiS/MoaD-like"/>
</dbReference>
<dbReference type="NCBIfam" id="TIGR01683">
    <property type="entry name" value="thiS"/>
    <property type="match status" value="1"/>
</dbReference>
<dbReference type="KEGG" id="gxy:GLX_00090"/>
<dbReference type="InterPro" id="IPR016155">
    <property type="entry name" value="Mopterin_synth/thiamin_S_b"/>
</dbReference>
<dbReference type="InterPro" id="IPR010035">
    <property type="entry name" value="Thi_S"/>
</dbReference>
<dbReference type="CDD" id="cd00565">
    <property type="entry name" value="Ubl_ThiS"/>
    <property type="match status" value="1"/>
</dbReference>
<gene>
    <name evidence="1" type="ordered locus">GLX_00090</name>
</gene>
<dbReference type="PATRIC" id="fig|634177.7.peg.9"/>
<dbReference type="HOGENOM" id="CLU_174611_2_0_5"/>
<dbReference type="Pfam" id="PF02597">
    <property type="entry name" value="ThiS"/>
    <property type="match status" value="1"/>
</dbReference>
<evidence type="ECO:0000313" key="2">
    <source>
        <dbReference type="Proteomes" id="UP000009044"/>
    </source>
</evidence>
<sequence length="68" mass="7156">MDMQIMVNDERRDVVAVTLAAVLTELGYAATSRVATAVDGRFVPAGQRAGMALHEGARVEILAPMQGG</sequence>